<evidence type="ECO:0000313" key="2">
    <source>
        <dbReference type="Proteomes" id="UP000887574"/>
    </source>
</evidence>
<name>A0A915E3S1_9BILA</name>
<organism evidence="2 3">
    <name type="scientific">Ditylenchus dipsaci</name>
    <dbReference type="NCBI Taxonomy" id="166011"/>
    <lineage>
        <taxon>Eukaryota</taxon>
        <taxon>Metazoa</taxon>
        <taxon>Ecdysozoa</taxon>
        <taxon>Nematoda</taxon>
        <taxon>Chromadorea</taxon>
        <taxon>Rhabditida</taxon>
        <taxon>Tylenchina</taxon>
        <taxon>Tylenchomorpha</taxon>
        <taxon>Sphaerularioidea</taxon>
        <taxon>Anguinidae</taxon>
        <taxon>Anguininae</taxon>
        <taxon>Ditylenchus</taxon>
    </lineage>
</organism>
<feature type="compositionally biased region" description="Low complexity" evidence="1">
    <location>
        <begin position="20"/>
        <end position="29"/>
    </location>
</feature>
<keyword evidence="2" id="KW-1185">Reference proteome</keyword>
<proteinExistence type="predicted"/>
<dbReference type="Proteomes" id="UP000887574">
    <property type="component" value="Unplaced"/>
</dbReference>
<evidence type="ECO:0000256" key="1">
    <source>
        <dbReference type="SAM" id="MobiDB-lite"/>
    </source>
</evidence>
<protein>
    <submittedName>
        <fullName evidence="3">Uncharacterized protein</fullName>
    </submittedName>
</protein>
<evidence type="ECO:0000313" key="3">
    <source>
        <dbReference type="WBParaSite" id="jg26650"/>
    </source>
</evidence>
<feature type="region of interest" description="Disordered" evidence="1">
    <location>
        <begin position="18"/>
        <end position="55"/>
    </location>
</feature>
<dbReference type="AlphaFoldDB" id="A0A915E3S1"/>
<dbReference type="WBParaSite" id="jg26650">
    <property type="protein sequence ID" value="jg26650"/>
    <property type="gene ID" value="jg26650"/>
</dbReference>
<reference evidence="3" key="1">
    <citation type="submission" date="2022-11" db="UniProtKB">
        <authorList>
            <consortium name="WormBaseParasite"/>
        </authorList>
    </citation>
    <scope>IDENTIFICATION</scope>
</reference>
<sequence>MFNCTNVSGSASPLSVNVLSAGSGSGAHSSRPEGFAQPSPKLSPQTVSTNQSDSKDHSLLFNELLAYLPVKANLQSPVQVTFELHPSPQVDAQLKHL</sequence>
<feature type="compositionally biased region" description="Polar residues" evidence="1">
    <location>
        <begin position="40"/>
        <end position="52"/>
    </location>
</feature>
<accession>A0A915E3S1</accession>